<keyword evidence="4" id="KW-1185">Reference proteome</keyword>
<dbReference type="Pfam" id="PF02447">
    <property type="entry name" value="GntP_permease"/>
    <property type="match status" value="2"/>
</dbReference>
<evidence type="ECO:0000256" key="2">
    <source>
        <dbReference type="SAM" id="Phobius"/>
    </source>
</evidence>
<name>A0A318LM13_9PSEU</name>
<dbReference type="PANTHER" id="PTHR30354">
    <property type="entry name" value="GNT FAMILY GLUCONATE TRANSPORTER"/>
    <property type="match status" value="1"/>
</dbReference>
<feature type="transmembrane region" description="Helical" evidence="2">
    <location>
        <begin position="444"/>
        <end position="468"/>
    </location>
</feature>
<organism evidence="3 4">
    <name type="scientific">Prauserella flavalba</name>
    <dbReference type="NCBI Taxonomy" id="1477506"/>
    <lineage>
        <taxon>Bacteria</taxon>
        <taxon>Bacillati</taxon>
        <taxon>Actinomycetota</taxon>
        <taxon>Actinomycetes</taxon>
        <taxon>Pseudonocardiales</taxon>
        <taxon>Pseudonocardiaceae</taxon>
        <taxon>Prauserella</taxon>
    </lineage>
</organism>
<evidence type="ECO:0000313" key="4">
    <source>
        <dbReference type="Proteomes" id="UP000247892"/>
    </source>
</evidence>
<dbReference type="GO" id="GO:0015128">
    <property type="term" value="F:gluconate transmembrane transporter activity"/>
    <property type="evidence" value="ECO:0007669"/>
    <property type="project" value="InterPro"/>
</dbReference>
<dbReference type="PANTHER" id="PTHR30354:SF11">
    <property type="entry name" value="PERMEASE"/>
    <property type="match status" value="1"/>
</dbReference>
<feature type="region of interest" description="Disordered" evidence="1">
    <location>
        <begin position="208"/>
        <end position="243"/>
    </location>
</feature>
<evidence type="ECO:0000256" key="1">
    <source>
        <dbReference type="SAM" id="MobiDB-lite"/>
    </source>
</evidence>
<comment type="caution">
    <text evidence="3">The sequence shown here is derived from an EMBL/GenBank/DDBJ whole genome shotgun (WGS) entry which is preliminary data.</text>
</comment>
<dbReference type="EMBL" id="MASU01000005">
    <property type="protein sequence ID" value="PXY35391.1"/>
    <property type="molecule type" value="Genomic_DNA"/>
</dbReference>
<evidence type="ECO:0000313" key="3">
    <source>
        <dbReference type="EMBL" id="PXY35391.1"/>
    </source>
</evidence>
<sequence length="469" mass="47818">MVVLHTTIAILAVVLLILVTRVDPVIALVIGSIYLGLTAGLGFDGTMKAIAEGFGEIMAEVGLLIGFGVLLGSLLFSVGALQKLVEKLLKALGPRRLPYALATALSAIFPSIYVDVQLVLAAPLARSAAPRMGRNGLAMMGGALTAGILVGYVFVVPGLGTVAIAGLLDVPLGTMLIYGFVIGPITALLTVFLWGRLLKRGFWNTAKDETERDSDELEPTGGSAPSPRDQDGQDGASGSGGVATERETVRTTVPLTISLLPIVVPLLLIATGAITEAAGVESSVLAFLGDPVFALFVGLLGAYVLAKRTLGRDQLGEAMSKGFNATGQILLITGIGGSLGAVIGETGLDKVLGGFFSADAGVPTLVTILLAWVVAAVLHLAIGSISVAAITAAGILAPIMGGLDIPAEVLALAIGSGALFALQVNSNFFWMFQTLLGVTTRGALKALTFVTALASVVSLVLVSVVSVVV</sequence>
<feature type="transmembrane region" description="Helical" evidence="2">
    <location>
        <begin position="57"/>
        <end position="79"/>
    </location>
</feature>
<feature type="transmembrane region" description="Helical" evidence="2">
    <location>
        <begin position="175"/>
        <end position="194"/>
    </location>
</feature>
<keyword evidence="2" id="KW-0812">Transmembrane</keyword>
<feature type="transmembrane region" description="Helical" evidence="2">
    <location>
        <begin position="137"/>
        <end position="155"/>
    </location>
</feature>
<gene>
    <name evidence="3" type="ORF">BA062_07565</name>
</gene>
<proteinExistence type="predicted"/>
<feature type="transmembrane region" description="Helical" evidence="2">
    <location>
        <begin position="364"/>
        <end position="397"/>
    </location>
</feature>
<dbReference type="InterPro" id="IPR003474">
    <property type="entry name" value="Glcn_transporter"/>
</dbReference>
<accession>A0A318LM13</accession>
<feature type="transmembrane region" description="Helical" evidence="2">
    <location>
        <begin position="286"/>
        <end position="306"/>
    </location>
</feature>
<dbReference type="Proteomes" id="UP000247892">
    <property type="component" value="Unassembled WGS sequence"/>
</dbReference>
<feature type="transmembrane region" description="Helical" evidence="2">
    <location>
        <begin position="99"/>
        <end position="125"/>
    </location>
</feature>
<protein>
    <submittedName>
        <fullName evidence="3">Gluconate transporter</fullName>
    </submittedName>
</protein>
<reference evidence="3 4" key="1">
    <citation type="submission" date="2016-07" db="EMBL/GenBank/DDBJ databases">
        <title>Draft genome sequence of Prauserella sp. YIM 121212, isolated from alkaline soil.</title>
        <authorList>
            <person name="Ruckert C."/>
            <person name="Albersmeier A."/>
            <person name="Jiang C.-L."/>
            <person name="Jiang Y."/>
            <person name="Kalinowski J."/>
            <person name="Schneider O."/>
            <person name="Winkler A."/>
            <person name="Zotchev S.B."/>
        </authorList>
    </citation>
    <scope>NUCLEOTIDE SEQUENCE [LARGE SCALE GENOMIC DNA]</scope>
    <source>
        <strain evidence="3 4">YIM 121212</strain>
    </source>
</reference>
<keyword evidence="2" id="KW-1133">Transmembrane helix</keyword>
<dbReference type="OrthoDB" id="3636773at2"/>
<feature type="transmembrane region" description="Helical" evidence="2">
    <location>
        <begin position="327"/>
        <end position="344"/>
    </location>
</feature>
<dbReference type="RefSeq" id="WP_110335387.1">
    <property type="nucleotide sequence ID" value="NZ_JBHVKT010000026.1"/>
</dbReference>
<keyword evidence="2" id="KW-0472">Membrane</keyword>
<dbReference type="AlphaFoldDB" id="A0A318LM13"/>
<feature type="transmembrane region" description="Helical" evidence="2">
    <location>
        <begin position="6"/>
        <end position="37"/>
    </location>
</feature>
<feature type="transmembrane region" description="Helical" evidence="2">
    <location>
        <begin position="255"/>
        <end position="274"/>
    </location>
</feature>
<feature type="transmembrane region" description="Helical" evidence="2">
    <location>
        <begin position="409"/>
        <end position="432"/>
    </location>
</feature>
<dbReference type="GO" id="GO:0005886">
    <property type="term" value="C:plasma membrane"/>
    <property type="evidence" value="ECO:0007669"/>
    <property type="project" value="TreeGrafter"/>
</dbReference>